<gene>
    <name evidence="1" type="ORF">AB5L97_05545</name>
</gene>
<organism evidence="1">
    <name type="scientific">Sinomonas puerhi</name>
    <dbReference type="NCBI Taxonomy" id="3238584"/>
    <lineage>
        <taxon>Bacteria</taxon>
        <taxon>Bacillati</taxon>
        <taxon>Actinomycetota</taxon>
        <taxon>Actinomycetes</taxon>
        <taxon>Micrococcales</taxon>
        <taxon>Micrococcaceae</taxon>
        <taxon>Sinomonas</taxon>
    </lineage>
</organism>
<evidence type="ECO:0008006" key="2">
    <source>
        <dbReference type="Google" id="ProtNLM"/>
    </source>
</evidence>
<reference evidence="1" key="1">
    <citation type="submission" date="2024-07" db="EMBL/GenBank/DDBJ databases">
        <authorList>
            <person name="fu j."/>
        </authorList>
    </citation>
    <scope>NUCLEOTIDE SEQUENCE</scope>
    <source>
        <strain evidence="1">P10A9</strain>
    </source>
</reference>
<name>A0AB39L7T1_9MICC</name>
<dbReference type="InterPro" id="IPR015813">
    <property type="entry name" value="Pyrv/PenolPyrv_kinase-like_dom"/>
</dbReference>
<dbReference type="EMBL" id="CP163302">
    <property type="protein sequence ID" value="XDP46473.1"/>
    <property type="molecule type" value="Genomic_DNA"/>
</dbReference>
<dbReference type="KEGG" id="spue:AB5L97_05545"/>
<dbReference type="InterPro" id="IPR040442">
    <property type="entry name" value="Pyrv_kinase-like_dom_sf"/>
</dbReference>
<protein>
    <recommendedName>
        <fullName evidence="2">HpcH/HpaI aldolase/citrate lyase family protein</fullName>
    </recommendedName>
</protein>
<dbReference type="SUPFAM" id="SSF51621">
    <property type="entry name" value="Phosphoenolpyruvate/pyruvate domain"/>
    <property type="match status" value="1"/>
</dbReference>
<dbReference type="RefSeq" id="WP_369046788.1">
    <property type="nucleotide sequence ID" value="NZ_CP163302.1"/>
</dbReference>
<dbReference type="AlphaFoldDB" id="A0AB39L7T1"/>
<accession>A0AB39L7T1</accession>
<evidence type="ECO:0000313" key="1">
    <source>
        <dbReference type="EMBL" id="XDP46473.1"/>
    </source>
</evidence>
<sequence length="64" mass="6300">MRAAAEAIEAAAAARGVPMGIFAGSAEAAADAVARGYRYIVAGSDLTMVAGGARQFSSLLQPSG</sequence>
<dbReference type="GO" id="GO:0003824">
    <property type="term" value="F:catalytic activity"/>
    <property type="evidence" value="ECO:0007669"/>
    <property type="project" value="InterPro"/>
</dbReference>
<dbReference type="Gene3D" id="3.20.20.60">
    <property type="entry name" value="Phosphoenolpyruvate-binding domains"/>
    <property type="match status" value="1"/>
</dbReference>
<proteinExistence type="predicted"/>